<dbReference type="EMBL" id="CP069038">
    <property type="protein sequence ID" value="QRD04299.1"/>
    <property type="molecule type" value="Genomic_DNA"/>
</dbReference>
<dbReference type="Proteomes" id="UP000663193">
    <property type="component" value="Chromosome 16"/>
</dbReference>
<evidence type="ECO:0000313" key="3">
    <source>
        <dbReference type="Proteomes" id="UP000663193"/>
    </source>
</evidence>
<evidence type="ECO:0000256" key="1">
    <source>
        <dbReference type="SAM" id="SignalP"/>
    </source>
</evidence>
<name>A0A7U2FHH2_PHANO</name>
<keyword evidence="1" id="KW-0732">Signal</keyword>
<keyword evidence="3" id="KW-1185">Reference proteome</keyword>
<proteinExistence type="predicted"/>
<dbReference type="AlphaFoldDB" id="A0A7U2FHH2"/>
<feature type="signal peptide" evidence="1">
    <location>
        <begin position="1"/>
        <end position="21"/>
    </location>
</feature>
<gene>
    <name evidence="2" type="ORF">JI435_130250</name>
</gene>
<dbReference type="VEuPathDB" id="FungiDB:JI435_130250"/>
<reference evidence="3" key="1">
    <citation type="journal article" date="2021" name="BMC Genomics">
        <title>Chromosome-level genome assembly and manually-curated proteome of model necrotroph Parastagonospora nodorum Sn15 reveals a genome-wide trove of candidate effector homologs, and redundancy of virulence-related functions within an accessory chromosome.</title>
        <authorList>
            <person name="Bertazzoni S."/>
            <person name="Jones D.A.B."/>
            <person name="Phan H.T."/>
            <person name="Tan K.-C."/>
            <person name="Hane J.K."/>
        </authorList>
    </citation>
    <scope>NUCLEOTIDE SEQUENCE [LARGE SCALE GENOMIC DNA]</scope>
    <source>
        <strain evidence="3">SN15 / ATCC MYA-4574 / FGSC 10173)</strain>
    </source>
</reference>
<accession>A0A7U2FHH2</accession>
<protein>
    <submittedName>
        <fullName evidence="2">Uncharacterized protein</fullName>
    </submittedName>
</protein>
<organism evidence="2 3">
    <name type="scientific">Phaeosphaeria nodorum (strain SN15 / ATCC MYA-4574 / FGSC 10173)</name>
    <name type="common">Glume blotch fungus</name>
    <name type="synonym">Parastagonospora nodorum</name>
    <dbReference type="NCBI Taxonomy" id="321614"/>
    <lineage>
        <taxon>Eukaryota</taxon>
        <taxon>Fungi</taxon>
        <taxon>Dikarya</taxon>
        <taxon>Ascomycota</taxon>
        <taxon>Pezizomycotina</taxon>
        <taxon>Dothideomycetes</taxon>
        <taxon>Pleosporomycetidae</taxon>
        <taxon>Pleosporales</taxon>
        <taxon>Pleosporineae</taxon>
        <taxon>Phaeosphaeriaceae</taxon>
        <taxon>Parastagonospora</taxon>
    </lineage>
</organism>
<dbReference type="OrthoDB" id="3735213at2759"/>
<evidence type="ECO:0000313" key="2">
    <source>
        <dbReference type="EMBL" id="QRD04299.1"/>
    </source>
</evidence>
<sequence length="241" mass="27248">MLVVMKSTIAATLSLIYSAIALPAAEPLRVLPSNWQYQITSLRGPGCPDFGKDPDVGRTTRLTFGQNTMDGSEIYYWFVAYPHLRVDLAENDHVWCETELSYEEFKDVTQTVKSADYRLRLHKNGTRVIATYDLENSVQAMFKFTYEEANKKSITDVITWNGPLASGQYQKEDSSAGRKEEIYKLPKCGAGKIKFRTELSITGKKGLKGFVASEHSKDTAGIEQYYGIQQGFSYDWENCDK</sequence>
<feature type="chain" id="PRO_5030767876" evidence="1">
    <location>
        <begin position="22"/>
        <end position="241"/>
    </location>
</feature>